<feature type="chain" id="PRO_5046808716" description="PBP domain-containing protein" evidence="1">
    <location>
        <begin position="22"/>
        <end position="382"/>
    </location>
</feature>
<keyword evidence="1" id="KW-0732">Signal</keyword>
<comment type="caution">
    <text evidence="2">The sequence shown here is derived from an EMBL/GenBank/DDBJ whole genome shotgun (WGS) entry which is preliminary data.</text>
</comment>
<keyword evidence="3" id="KW-1185">Reference proteome</keyword>
<reference evidence="2 3" key="1">
    <citation type="submission" date="2021-01" db="EMBL/GenBank/DDBJ databases">
        <title>Whole genome shotgun sequence of Actinoplanes couchii NBRC 106145.</title>
        <authorList>
            <person name="Komaki H."/>
            <person name="Tamura T."/>
        </authorList>
    </citation>
    <scope>NUCLEOTIDE SEQUENCE [LARGE SCALE GENOMIC DNA]</scope>
    <source>
        <strain evidence="2 3">NBRC 106145</strain>
    </source>
</reference>
<name>A0ABQ3XDN0_9ACTN</name>
<dbReference type="EMBL" id="BOMG01000060">
    <property type="protein sequence ID" value="GID56594.1"/>
    <property type="molecule type" value="Genomic_DNA"/>
</dbReference>
<evidence type="ECO:0000256" key="1">
    <source>
        <dbReference type="SAM" id="SignalP"/>
    </source>
</evidence>
<evidence type="ECO:0000313" key="2">
    <source>
        <dbReference type="EMBL" id="GID56594.1"/>
    </source>
</evidence>
<evidence type="ECO:0008006" key="4">
    <source>
        <dbReference type="Google" id="ProtNLM"/>
    </source>
</evidence>
<protein>
    <recommendedName>
        <fullName evidence="4">PBP domain-containing protein</fullName>
    </recommendedName>
</protein>
<sequence length="382" mass="39279">MALTCAAVALAGSVVLGGGGAAGVPAPVASPPLGDDYYTSRQMERGLPGVADLPAGWTVATSGPGVGLSTLDLCTFMAGGPPFNTTIVTRTYVHRGGARLTVDIVASGAESARRTVTETAAVPRTCPTATNGDGLTRRNTALPLPATGDASAGVISVPVSAQQSEPRVYSAVVALGQVWAGFLQTGGEQAGFAPIVTAGTSAARRISAAPTTAELERALLTTADLPAGFRQTSAADTREFFTADDCAGKPVDHGTPATFVHRTFVQGDVTVRVAAGTAERAGALIKGMACPSFTALKLPATDLTTNAGVVYPGRPVRARAVFVYREVFTELVATVPDRAGIPAIEKILEDGWLGKVFAVYYPENPTGRRVEHLTRGNTFGPR</sequence>
<evidence type="ECO:0000313" key="3">
    <source>
        <dbReference type="Proteomes" id="UP000612282"/>
    </source>
</evidence>
<proteinExistence type="predicted"/>
<gene>
    <name evidence="2" type="ORF">Aco03nite_049980</name>
</gene>
<organism evidence="2 3">
    <name type="scientific">Actinoplanes couchii</name>
    <dbReference type="NCBI Taxonomy" id="403638"/>
    <lineage>
        <taxon>Bacteria</taxon>
        <taxon>Bacillati</taxon>
        <taxon>Actinomycetota</taxon>
        <taxon>Actinomycetes</taxon>
        <taxon>Micromonosporales</taxon>
        <taxon>Micromonosporaceae</taxon>
        <taxon>Actinoplanes</taxon>
    </lineage>
</organism>
<accession>A0ABQ3XDN0</accession>
<dbReference type="Proteomes" id="UP000612282">
    <property type="component" value="Unassembled WGS sequence"/>
</dbReference>
<feature type="signal peptide" evidence="1">
    <location>
        <begin position="1"/>
        <end position="21"/>
    </location>
</feature>